<feature type="compositionally biased region" description="Low complexity" evidence="1">
    <location>
        <begin position="138"/>
        <end position="148"/>
    </location>
</feature>
<dbReference type="PANTHER" id="PTHR42070:SF1">
    <property type="entry name" value="FILAMENT ASSOCIATED PROTEIN, PUTATIVE (AFU_ORTHOLOGUE AFUA_8G06630)-RELATED"/>
    <property type="match status" value="1"/>
</dbReference>
<organism evidence="2 3">
    <name type="scientific">Pestalotiopsis fici (strain W106-1 / CGMCC3.15140)</name>
    <dbReference type="NCBI Taxonomy" id="1229662"/>
    <lineage>
        <taxon>Eukaryota</taxon>
        <taxon>Fungi</taxon>
        <taxon>Dikarya</taxon>
        <taxon>Ascomycota</taxon>
        <taxon>Pezizomycotina</taxon>
        <taxon>Sordariomycetes</taxon>
        <taxon>Xylariomycetidae</taxon>
        <taxon>Amphisphaeriales</taxon>
        <taxon>Sporocadaceae</taxon>
        <taxon>Pestalotiopsis</taxon>
    </lineage>
</organism>
<feature type="region of interest" description="Disordered" evidence="1">
    <location>
        <begin position="1"/>
        <end position="27"/>
    </location>
</feature>
<feature type="compositionally biased region" description="Basic and acidic residues" evidence="1">
    <location>
        <begin position="331"/>
        <end position="340"/>
    </location>
</feature>
<evidence type="ECO:0000256" key="1">
    <source>
        <dbReference type="SAM" id="MobiDB-lite"/>
    </source>
</evidence>
<dbReference type="RefSeq" id="XP_007831923.1">
    <property type="nucleotide sequence ID" value="XM_007833732.1"/>
</dbReference>
<dbReference type="CDD" id="cd14688">
    <property type="entry name" value="bZIP_YAP"/>
    <property type="match status" value="1"/>
</dbReference>
<feature type="compositionally biased region" description="Polar residues" evidence="1">
    <location>
        <begin position="120"/>
        <end position="131"/>
    </location>
</feature>
<dbReference type="STRING" id="1229662.W3XB65"/>
<dbReference type="PANTHER" id="PTHR42070">
    <property type="entry name" value="FILAMENT ASSOCIATED PROTEIN, PUTATIVE (AFU_ORTHOLOGUE AFUA_8G06630)-RELATED"/>
    <property type="match status" value="1"/>
</dbReference>
<feature type="compositionally biased region" description="Basic and acidic residues" evidence="1">
    <location>
        <begin position="1"/>
        <end position="10"/>
    </location>
</feature>
<dbReference type="eggNOG" id="ENOG502S5YK">
    <property type="taxonomic scope" value="Eukaryota"/>
</dbReference>
<feature type="region of interest" description="Disordered" evidence="1">
    <location>
        <begin position="322"/>
        <end position="345"/>
    </location>
</feature>
<dbReference type="OrthoDB" id="4505928at2759"/>
<protein>
    <recommendedName>
        <fullName evidence="4">BZIP domain-containing protein</fullName>
    </recommendedName>
</protein>
<dbReference type="EMBL" id="KI912111">
    <property type="protein sequence ID" value="ETS83275.1"/>
    <property type="molecule type" value="Genomic_DNA"/>
</dbReference>
<evidence type="ECO:0000313" key="3">
    <source>
        <dbReference type="Proteomes" id="UP000030651"/>
    </source>
</evidence>
<evidence type="ECO:0000313" key="2">
    <source>
        <dbReference type="EMBL" id="ETS83275.1"/>
    </source>
</evidence>
<gene>
    <name evidence="2" type="ORF">PFICI_05151</name>
</gene>
<dbReference type="KEGG" id="pfy:PFICI_05151"/>
<evidence type="ECO:0008006" key="4">
    <source>
        <dbReference type="Google" id="ProtNLM"/>
    </source>
</evidence>
<reference evidence="3" key="1">
    <citation type="journal article" date="2015" name="BMC Genomics">
        <title>Genomic and transcriptomic analysis of the endophytic fungus Pestalotiopsis fici reveals its lifestyle and high potential for synthesis of natural products.</title>
        <authorList>
            <person name="Wang X."/>
            <person name="Zhang X."/>
            <person name="Liu L."/>
            <person name="Xiang M."/>
            <person name="Wang W."/>
            <person name="Sun X."/>
            <person name="Che Y."/>
            <person name="Guo L."/>
            <person name="Liu G."/>
            <person name="Guo L."/>
            <person name="Wang C."/>
            <person name="Yin W.B."/>
            <person name="Stadler M."/>
            <person name="Zhang X."/>
            <person name="Liu X."/>
        </authorList>
    </citation>
    <scope>NUCLEOTIDE SEQUENCE [LARGE SCALE GENOMIC DNA]</scope>
    <source>
        <strain evidence="3">W106-1 / CGMCC3.15140</strain>
    </source>
</reference>
<accession>W3XB65</accession>
<dbReference type="InParanoid" id="W3XB65"/>
<dbReference type="HOGENOM" id="CLU_778683_0_0_1"/>
<dbReference type="GeneID" id="19270164"/>
<proteinExistence type="predicted"/>
<feature type="region of interest" description="Disordered" evidence="1">
    <location>
        <begin position="118"/>
        <end position="148"/>
    </location>
</feature>
<sequence length="356" mass="39299">MPTTDDKAAQDKANLTRIRENQRRSRARRKEYLQELEQRIRVYEQQGIEASTEIQQAARKVAEENRKLRALLTQQGVDESSIESYLHSPNATPAHGLSAAAGESVSQVLDHLLASRHPSFDSTGTSLTQATGLDPVSRRSSASYGAGALTSQSSHAHLALSMPEVQQSAAIQTYGSLVVNNDTQGFSAHVMSGFVEDPKQGFDVRPLPLQAESPRPTMHLSRQAVSDPTGMWTEAPQISPISSIPLHDNQNSQSHTYMERPVQLSQRRAHTYSATWSTQLDSGQDIDNSGMLDNGFTPLAPGNHPQQNGFPARVQENGYQELADTSQQFPESRESPKHDWNQNSKSHFVKSEFGFL</sequence>
<dbReference type="Proteomes" id="UP000030651">
    <property type="component" value="Unassembled WGS sequence"/>
</dbReference>
<keyword evidence="3" id="KW-1185">Reference proteome</keyword>
<name>W3XB65_PESFW</name>
<dbReference type="AlphaFoldDB" id="W3XB65"/>